<keyword evidence="7 9" id="KW-0472">Membrane</keyword>
<evidence type="ECO:0000313" key="12">
    <source>
        <dbReference type="Proteomes" id="UP000464787"/>
    </source>
</evidence>
<keyword evidence="2 9" id="KW-0813">Transport</keyword>
<dbReference type="GO" id="GO:0022857">
    <property type="term" value="F:transmembrane transporter activity"/>
    <property type="evidence" value="ECO:0007669"/>
    <property type="project" value="UniProtKB-UniRule"/>
</dbReference>
<organism evidence="11 12">
    <name type="scientific">Xylophilus rhododendri</name>
    <dbReference type="NCBI Taxonomy" id="2697032"/>
    <lineage>
        <taxon>Bacteria</taxon>
        <taxon>Pseudomonadati</taxon>
        <taxon>Pseudomonadota</taxon>
        <taxon>Betaproteobacteria</taxon>
        <taxon>Burkholderiales</taxon>
        <taxon>Xylophilus</taxon>
    </lineage>
</organism>
<evidence type="ECO:0000259" key="10">
    <source>
        <dbReference type="Pfam" id="PF04290"/>
    </source>
</evidence>
<evidence type="ECO:0000256" key="4">
    <source>
        <dbReference type="ARBA" id="ARBA00022519"/>
    </source>
</evidence>
<protein>
    <recommendedName>
        <fullName evidence="9">TRAP transporter small permease protein</fullName>
    </recommendedName>
</protein>
<sequence>MNSSSPTPGTLPGWVRGIDRLTDAAAALAKWALLLACVISGGNALIRYGVGTSSNGWLEIQWYLFGAGVMLGAAQVLRLNEHVRVDLFYGRWPARRQVFMDLFGLVVFLLPVMGLLAWLSWPLLVDMVQSGETSPNAGGLIRWPAMALLPAGFGLLVLQAFSEIGKRVLWLQGRIEMNTHYEKPLQ</sequence>
<feature type="transmembrane region" description="Helical" evidence="9">
    <location>
        <begin position="60"/>
        <end position="77"/>
    </location>
</feature>
<evidence type="ECO:0000256" key="1">
    <source>
        <dbReference type="ARBA" id="ARBA00004429"/>
    </source>
</evidence>
<accession>A0A857J7K1</accession>
<name>A0A857J7K1_9BURK</name>
<feature type="domain" description="Tripartite ATP-independent periplasmic transporters DctQ component" evidence="10">
    <location>
        <begin position="38"/>
        <end position="165"/>
    </location>
</feature>
<keyword evidence="5 9" id="KW-0812">Transmembrane</keyword>
<evidence type="ECO:0000256" key="3">
    <source>
        <dbReference type="ARBA" id="ARBA00022475"/>
    </source>
</evidence>
<dbReference type="AlphaFoldDB" id="A0A857J7K1"/>
<comment type="subunit">
    <text evidence="9">The complex comprises the extracytoplasmic solute receptor protein and the two transmembrane proteins.</text>
</comment>
<comment type="similarity">
    <text evidence="8 9">Belongs to the TRAP transporter small permease family.</text>
</comment>
<evidence type="ECO:0000313" key="11">
    <source>
        <dbReference type="EMBL" id="QHI99687.1"/>
    </source>
</evidence>
<feature type="transmembrane region" description="Helical" evidence="9">
    <location>
        <begin position="28"/>
        <end position="48"/>
    </location>
</feature>
<proteinExistence type="inferred from homology"/>
<feature type="transmembrane region" description="Helical" evidence="9">
    <location>
        <begin position="98"/>
        <end position="121"/>
    </location>
</feature>
<evidence type="ECO:0000256" key="6">
    <source>
        <dbReference type="ARBA" id="ARBA00022989"/>
    </source>
</evidence>
<dbReference type="PANTHER" id="PTHR35011">
    <property type="entry name" value="2,3-DIKETO-L-GULONATE TRAP TRANSPORTER SMALL PERMEASE PROTEIN YIAM"/>
    <property type="match status" value="1"/>
</dbReference>
<evidence type="ECO:0000256" key="7">
    <source>
        <dbReference type="ARBA" id="ARBA00023136"/>
    </source>
</evidence>
<evidence type="ECO:0000256" key="9">
    <source>
        <dbReference type="RuleBase" id="RU369079"/>
    </source>
</evidence>
<dbReference type="Proteomes" id="UP000464787">
    <property type="component" value="Chromosome"/>
</dbReference>
<comment type="function">
    <text evidence="9">Part of the tripartite ATP-independent periplasmic (TRAP) transport system.</text>
</comment>
<feature type="transmembrane region" description="Helical" evidence="9">
    <location>
        <begin position="141"/>
        <end position="161"/>
    </location>
</feature>
<dbReference type="InterPro" id="IPR055348">
    <property type="entry name" value="DctQ"/>
</dbReference>
<keyword evidence="3" id="KW-1003">Cell membrane</keyword>
<keyword evidence="4 9" id="KW-0997">Cell inner membrane</keyword>
<keyword evidence="6 9" id="KW-1133">Transmembrane helix</keyword>
<dbReference type="KEGG" id="xyk:GT347_17915"/>
<evidence type="ECO:0000256" key="8">
    <source>
        <dbReference type="ARBA" id="ARBA00038436"/>
    </source>
</evidence>
<evidence type="ECO:0000256" key="2">
    <source>
        <dbReference type="ARBA" id="ARBA00022448"/>
    </source>
</evidence>
<dbReference type="PANTHER" id="PTHR35011:SF4">
    <property type="entry name" value="SLL1102 PROTEIN"/>
    <property type="match status" value="1"/>
</dbReference>
<dbReference type="EMBL" id="CP047650">
    <property type="protein sequence ID" value="QHI99687.1"/>
    <property type="molecule type" value="Genomic_DNA"/>
</dbReference>
<dbReference type="Pfam" id="PF04290">
    <property type="entry name" value="DctQ"/>
    <property type="match status" value="1"/>
</dbReference>
<dbReference type="InterPro" id="IPR007387">
    <property type="entry name" value="TRAP_DctQ"/>
</dbReference>
<evidence type="ECO:0000256" key="5">
    <source>
        <dbReference type="ARBA" id="ARBA00022692"/>
    </source>
</evidence>
<dbReference type="GO" id="GO:0005886">
    <property type="term" value="C:plasma membrane"/>
    <property type="evidence" value="ECO:0007669"/>
    <property type="project" value="UniProtKB-SubCell"/>
</dbReference>
<dbReference type="RefSeq" id="WP_160553498.1">
    <property type="nucleotide sequence ID" value="NZ_CP047650.1"/>
</dbReference>
<comment type="subcellular location">
    <subcellularLocation>
        <location evidence="1 9">Cell inner membrane</location>
        <topology evidence="1 9">Multi-pass membrane protein</topology>
    </subcellularLocation>
</comment>
<gene>
    <name evidence="11" type="ORF">GT347_17915</name>
</gene>
<keyword evidence="12" id="KW-1185">Reference proteome</keyword>
<reference evidence="11 12" key="1">
    <citation type="submission" date="2020-01" db="EMBL/GenBank/DDBJ databases">
        <title>Genome sequencing of strain KACC 21265.</title>
        <authorList>
            <person name="Heo J."/>
            <person name="Kim S.-J."/>
            <person name="Kim J.-S."/>
            <person name="Hong S.-B."/>
            <person name="Kwon S.-W."/>
        </authorList>
    </citation>
    <scope>NUCLEOTIDE SEQUENCE [LARGE SCALE GENOMIC DNA]</scope>
    <source>
        <strain evidence="11 12">KACC 21265</strain>
    </source>
</reference>